<proteinExistence type="predicted"/>
<dbReference type="Proteomes" id="UP001396898">
    <property type="component" value="Unassembled WGS sequence"/>
</dbReference>
<evidence type="ECO:0000313" key="2">
    <source>
        <dbReference type="EMBL" id="KAK8023203.1"/>
    </source>
</evidence>
<gene>
    <name evidence="2" type="ORF">PG991_007084</name>
</gene>
<accession>A0ABR1RZB6</accession>
<protein>
    <submittedName>
        <fullName evidence="2">Uncharacterized protein</fullName>
    </submittedName>
</protein>
<dbReference type="EMBL" id="JAQQWI010000009">
    <property type="protein sequence ID" value="KAK8023203.1"/>
    <property type="molecule type" value="Genomic_DNA"/>
</dbReference>
<comment type="caution">
    <text evidence="2">The sequence shown here is derived from an EMBL/GenBank/DDBJ whole genome shotgun (WGS) entry which is preliminary data.</text>
</comment>
<evidence type="ECO:0000256" key="1">
    <source>
        <dbReference type="SAM" id="MobiDB-lite"/>
    </source>
</evidence>
<organism evidence="2 3">
    <name type="scientific">Apiospora marii</name>
    <dbReference type="NCBI Taxonomy" id="335849"/>
    <lineage>
        <taxon>Eukaryota</taxon>
        <taxon>Fungi</taxon>
        <taxon>Dikarya</taxon>
        <taxon>Ascomycota</taxon>
        <taxon>Pezizomycotina</taxon>
        <taxon>Sordariomycetes</taxon>
        <taxon>Xylariomycetidae</taxon>
        <taxon>Amphisphaeriales</taxon>
        <taxon>Apiosporaceae</taxon>
        <taxon>Apiospora</taxon>
    </lineage>
</organism>
<feature type="region of interest" description="Disordered" evidence="1">
    <location>
        <begin position="13"/>
        <end position="35"/>
    </location>
</feature>
<evidence type="ECO:0000313" key="3">
    <source>
        <dbReference type="Proteomes" id="UP001396898"/>
    </source>
</evidence>
<reference evidence="2 3" key="1">
    <citation type="submission" date="2023-01" db="EMBL/GenBank/DDBJ databases">
        <title>Analysis of 21 Apiospora genomes using comparative genomics revels a genus with tremendous synthesis potential of carbohydrate active enzymes and secondary metabolites.</title>
        <authorList>
            <person name="Sorensen T."/>
        </authorList>
    </citation>
    <scope>NUCLEOTIDE SEQUENCE [LARGE SCALE GENOMIC DNA]</scope>
    <source>
        <strain evidence="2 3">CBS 20057</strain>
    </source>
</reference>
<keyword evidence="3" id="KW-1185">Reference proteome</keyword>
<sequence length="154" mass="17492">MISIPCMQYSHEAHGRGRWDDTLQQDSGSEGEEQHGIPHAEVIGRVPVSLSHFLETRTRPQAFLHGAIHVLRLGPESREQMAQEGSGPWHRRGLTEDVVYPVDPRVCDIPKEQNVSMERVHCRSLVKHNAIWIAKGPASLMVSVPTWFYSRAYF</sequence>
<name>A0ABR1RZB6_9PEZI</name>